<keyword evidence="1" id="KW-0812">Transmembrane</keyword>
<evidence type="ECO:0000313" key="2">
    <source>
        <dbReference type="EMBL" id="PWZ07714.1"/>
    </source>
</evidence>
<dbReference type="Proteomes" id="UP000251960">
    <property type="component" value="Chromosome 9"/>
</dbReference>
<gene>
    <name evidence="2" type="ORF">Zm00014a_041857</name>
</gene>
<evidence type="ECO:0000313" key="3">
    <source>
        <dbReference type="Proteomes" id="UP000251960"/>
    </source>
</evidence>
<organism evidence="2 3">
    <name type="scientific">Zea mays</name>
    <name type="common">Maize</name>
    <dbReference type="NCBI Taxonomy" id="4577"/>
    <lineage>
        <taxon>Eukaryota</taxon>
        <taxon>Viridiplantae</taxon>
        <taxon>Streptophyta</taxon>
        <taxon>Embryophyta</taxon>
        <taxon>Tracheophyta</taxon>
        <taxon>Spermatophyta</taxon>
        <taxon>Magnoliopsida</taxon>
        <taxon>Liliopsida</taxon>
        <taxon>Poales</taxon>
        <taxon>Poaceae</taxon>
        <taxon>PACMAD clade</taxon>
        <taxon>Panicoideae</taxon>
        <taxon>Andropogonodae</taxon>
        <taxon>Andropogoneae</taxon>
        <taxon>Tripsacinae</taxon>
        <taxon>Zea</taxon>
    </lineage>
</organism>
<dbReference type="AlphaFoldDB" id="A0A3L6DGL5"/>
<dbReference type="EMBL" id="NCVQ01000010">
    <property type="protein sequence ID" value="PWZ07714.1"/>
    <property type="molecule type" value="Genomic_DNA"/>
</dbReference>
<proteinExistence type="predicted"/>
<keyword evidence="1" id="KW-0472">Membrane</keyword>
<comment type="caution">
    <text evidence="2">The sequence shown here is derived from an EMBL/GenBank/DDBJ whole genome shotgun (WGS) entry which is preliminary data.</text>
</comment>
<protein>
    <submittedName>
        <fullName evidence="2">Uncharacterized protein</fullName>
    </submittedName>
</protein>
<feature type="transmembrane region" description="Helical" evidence="1">
    <location>
        <begin position="43"/>
        <end position="65"/>
    </location>
</feature>
<sequence>MDPQIIVTDDIIARRQQSVSAKIPIIPSKLRCFDLFFLGYKEGPAICVLESCAFGSPIFIIYLFFDHESLGPTFIY</sequence>
<name>A0A3L6DGL5_MAIZE</name>
<keyword evidence="1" id="KW-1133">Transmembrane helix</keyword>
<reference evidence="2 3" key="1">
    <citation type="journal article" date="2018" name="Nat. Genet.">
        <title>Extensive intraspecific gene order and gene structural variations between Mo17 and other maize genomes.</title>
        <authorList>
            <person name="Sun S."/>
            <person name="Zhou Y."/>
            <person name="Chen J."/>
            <person name="Shi J."/>
            <person name="Zhao H."/>
            <person name="Zhao H."/>
            <person name="Song W."/>
            <person name="Zhang M."/>
            <person name="Cui Y."/>
            <person name="Dong X."/>
            <person name="Liu H."/>
            <person name="Ma X."/>
            <person name="Jiao Y."/>
            <person name="Wang B."/>
            <person name="Wei X."/>
            <person name="Stein J.C."/>
            <person name="Glaubitz J.C."/>
            <person name="Lu F."/>
            <person name="Yu G."/>
            <person name="Liang C."/>
            <person name="Fengler K."/>
            <person name="Li B."/>
            <person name="Rafalski A."/>
            <person name="Schnable P.S."/>
            <person name="Ware D.H."/>
            <person name="Buckler E.S."/>
            <person name="Lai J."/>
        </authorList>
    </citation>
    <scope>NUCLEOTIDE SEQUENCE [LARGE SCALE GENOMIC DNA]</scope>
    <source>
        <strain evidence="3">cv. Missouri 17</strain>
        <tissue evidence="2">Seedling</tissue>
    </source>
</reference>
<accession>A0A3L6DGL5</accession>
<evidence type="ECO:0000256" key="1">
    <source>
        <dbReference type="SAM" id="Phobius"/>
    </source>
</evidence>